<dbReference type="PROSITE" id="PS50043">
    <property type="entry name" value="HTH_LUXR_2"/>
    <property type="match status" value="1"/>
</dbReference>
<dbReference type="EMBL" id="QUMU01000014">
    <property type="protein sequence ID" value="REG24452.1"/>
    <property type="molecule type" value="Genomic_DNA"/>
</dbReference>
<dbReference type="GO" id="GO:0003677">
    <property type="term" value="F:DNA binding"/>
    <property type="evidence" value="ECO:0007669"/>
    <property type="project" value="InterPro"/>
</dbReference>
<reference evidence="3 5" key="2">
    <citation type="submission" date="2018-08" db="EMBL/GenBank/DDBJ databases">
        <title>Genomic Encyclopedia of Archaeal and Bacterial Type Strains, Phase II (KMG-II): from individual species to whole genera.</title>
        <authorList>
            <person name="Goeker M."/>
        </authorList>
    </citation>
    <scope>NUCLEOTIDE SEQUENCE [LARGE SCALE GENOMIC DNA]</scope>
    <source>
        <strain evidence="3 5">DSM 2261</strain>
    </source>
</reference>
<protein>
    <submittedName>
        <fullName evidence="3">Regulatory LuxR family protein</fullName>
    </submittedName>
</protein>
<evidence type="ECO:0000313" key="3">
    <source>
        <dbReference type="EMBL" id="REG24452.1"/>
    </source>
</evidence>
<dbReference type="PRINTS" id="PR00038">
    <property type="entry name" value="HTHLUXR"/>
</dbReference>
<dbReference type="EMBL" id="CP011509">
    <property type="protein sequence ID" value="AKJ01238.1"/>
    <property type="molecule type" value="Genomic_DNA"/>
</dbReference>
<evidence type="ECO:0000313" key="5">
    <source>
        <dbReference type="Proteomes" id="UP000256345"/>
    </source>
</evidence>
<dbReference type="AlphaFoldDB" id="A0AAC8Q6E5"/>
<feature type="domain" description="HTH luxR-type" evidence="1">
    <location>
        <begin position="1"/>
        <end position="52"/>
    </location>
</feature>
<dbReference type="SMART" id="SM00421">
    <property type="entry name" value="HTH_LUXR"/>
    <property type="match status" value="1"/>
</dbReference>
<reference evidence="2 4" key="1">
    <citation type="submission" date="2015-05" db="EMBL/GenBank/DDBJ databases">
        <title>Genome assembly of Archangium gephyra DSM 2261.</title>
        <authorList>
            <person name="Sharma G."/>
            <person name="Subramanian S."/>
        </authorList>
    </citation>
    <scope>NUCLEOTIDE SEQUENCE [LARGE SCALE GENOMIC DNA]</scope>
    <source>
        <strain evidence="2 4">DSM 2261</strain>
    </source>
</reference>
<dbReference type="Proteomes" id="UP000035579">
    <property type="component" value="Chromosome"/>
</dbReference>
<dbReference type="RefSeq" id="WP_169800679.1">
    <property type="nucleotide sequence ID" value="NZ_CP011509.1"/>
</dbReference>
<dbReference type="InterPro" id="IPR016032">
    <property type="entry name" value="Sig_transdc_resp-reg_C-effctor"/>
</dbReference>
<accession>A0AAC8Q6E5</accession>
<dbReference type="KEGG" id="age:AA314_02864"/>
<sequence>MRPDGPPGPRYKRIAEQLGTSEKTIKVHRGRVVQKLGVDSVAERVRLMDGLGQD</sequence>
<dbReference type="Gene3D" id="1.10.10.10">
    <property type="entry name" value="Winged helix-like DNA-binding domain superfamily/Winged helix DNA-binding domain"/>
    <property type="match status" value="1"/>
</dbReference>
<gene>
    <name evidence="2" type="ORF">AA314_02864</name>
    <name evidence="3" type="ORF">ATI61_11460</name>
</gene>
<proteinExistence type="predicted"/>
<evidence type="ECO:0000313" key="2">
    <source>
        <dbReference type="EMBL" id="AKJ01238.1"/>
    </source>
</evidence>
<dbReference type="GO" id="GO:0006355">
    <property type="term" value="P:regulation of DNA-templated transcription"/>
    <property type="evidence" value="ECO:0007669"/>
    <property type="project" value="InterPro"/>
</dbReference>
<name>A0AAC8Q6E5_9BACT</name>
<evidence type="ECO:0000313" key="4">
    <source>
        <dbReference type="Proteomes" id="UP000035579"/>
    </source>
</evidence>
<dbReference type="SUPFAM" id="SSF46894">
    <property type="entry name" value="C-terminal effector domain of the bipartite response regulators"/>
    <property type="match status" value="1"/>
</dbReference>
<organism evidence="2 4">
    <name type="scientific">Archangium gephyra</name>
    <dbReference type="NCBI Taxonomy" id="48"/>
    <lineage>
        <taxon>Bacteria</taxon>
        <taxon>Pseudomonadati</taxon>
        <taxon>Myxococcota</taxon>
        <taxon>Myxococcia</taxon>
        <taxon>Myxococcales</taxon>
        <taxon>Cystobacterineae</taxon>
        <taxon>Archangiaceae</taxon>
        <taxon>Archangium</taxon>
    </lineage>
</organism>
<dbReference type="Pfam" id="PF00196">
    <property type="entry name" value="GerE"/>
    <property type="match status" value="1"/>
</dbReference>
<keyword evidence="5" id="KW-1185">Reference proteome</keyword>
<dbReference type="InterPro" id="IPR036388">
    <property type="entry name" value="WH-like_DNA-bd_sf"/>
</dbReference>
<dbReference type="Proteomes" id="UP000256345">
    <property type="component" value="Unassembled WGS sequence"/>
</dbReference>
<dbReference type="InterPro" id="IPR000792">
    <property type="entry name" value="Tscrpt_reg_LuxR_C"/>
</dbReference>
<evidence type="ECO:0000259" key="1">
    <source>
        <dbReference type="PROSITE" id="PS50043"/>
    </source>
</evidence>